<dbReference type="PANTHER" id="PTHR44858">
    <property type="entry name" value="TETRATRICOPEPTIDE REPEAT PROTEIN 6"/>
    <property type="match status" value="1"/>
</dbReference>
<dbReference type="EMBL" id="JBHMQV010000009">
    <property type="protein sequence ID" value="MFC0844346.1"/>
    <property type="molecule type" value="Genomic_DNA"/>
</dbReference>
<name>A0ABV6TEZ4_9ACTN</name>
<evidence type="ECO:0000313" key="4">
    <source>
        <dbReference type="EMBL" id="MFC0844346.1"/>
    </source>
</evidence>
<keyword evidence="1" id="KW-0677">Repeat</keyword>
<dbReference type="InterPro" id="IPR019734">
    <property type="entry name" value="TPR_rpt"/>
</dbReference>
<evidence type="ECO:0000256" key="1">
    <source>
        <dbReference type="ARBA" id="ARBA00022737"/>
    </source>
</evidence>
<feature type="repeat" description="TPR" evidence="3">
    <location>
        <begin position="473"/>
        <end position="506"/>
    </location>
</feature>
<gene>
    <name evidence="4" type="ORF">ACFH04_11625</name>
</gene>
<dbReference type="SUPFAM" id="SSF48452">
    <property type="entry name" value="TPR-like"/>
    <property type="match status" value="1"/>
</dbReference>
<dbReference type="InterPro" id="IPR050498">
    <property type="entry name" value="Ycf3"/>
</dbReference>
<reference evidence="4 5" key="1">
    <citation type="submission" date="2024-09" db="EMBL/GenBank/DDBJ databases">
        <authorList>
            <person name="Sun Q."/>
            <person name="Mori K."/>
        </authorList>
    </citation>
    <scope>NUCLEOTIDE SEQUENCE [LARGE SCALE GENOMIC DNA]</scope>
    <source>
        <strain evidence="4 5">JCM 4557</strain>
    </source>
</reference>
<protein>
    <submittedName>
        <fullName evidence="4">Tetratricopeptide repeat protein</fullName>
    </submittedName>
</protein>
<dbReference type="PANTHER" id="PTHR44858:SF1">
    <property type="entry name" value="UDP-N-ACETYLGLUCOSAMINE--PEPTIDE N-ACETYLGLUCOSAMINYLTRANSFERASE SPINDLY-RELATED"/>
    <property type="match status" value="1"/>
</dbReference>
<evidence type="ECO:0000256" key="3">
    <source>
        <dbReference type="PROSITE-ProRule" id="PRU00339"/>
    </source>
</evidence>
<organism evidence="4 5">
    <name type="scientific">Streptomyces noboritoensis</name>
    <dbReference type="NCBI Taxonomy" id="67337"/>
    <lineage>
        <taxon>Bacteria</taxon>
        <taxon>Bacillati</taxon>
        <taxon>Actinomycetota</taxon>
        <taxon>Actinomycetes</taxon>
        <taxon>Kitasatosporales</taxon>
        <taxon>Streptomycetaceae</taxon>
        <taxon>Streptomyces</taxon>
    </lineage>
</organism>
<comment type="caution">
    <text evidence="4">The sequence shown here is derived from an EMBL/GenBank/DDBJ whole genome shotgun (WGS) entry which is preliminary data.</text>
</comment>
<accession>A0ABV6TEZ4</accession>
<dbReference type="Proteomes" id="UP001589887">
    <property type="component" value="Unassembled WGS sequence"/>
</dbReference>
<dbReference type="Pfam" id="PF13414">
    <property type="entry name" value="TPR_11"/>
    <property type="match status" value="1"/>
</dbReference>
<dbReference type="RefSeq" id="WP_394318528.1">
    <property type="nucleotide sequence ID" value="NZ_JBHMQV010000009.1"/>
</dbReference>
<sequence>MLFELIGREWAGDTAPWRGLLDREQARWIDAALAASPEELAALTRDAGPDGLSVYLPALLERGRAAVRAGQRDTEPIGRALIALDFHAGEGRAAGHFLVGFALRLQAADAERHFQLARIGYRDAGAPLREGLAAVAAEAGKLDLLFGAEPTTGLTLAFGGLAAADPGCADRLTSSLDHFFAMLRTVHALIDDPSLPEAALPEAVTDEDVDMLSAALAATVQRRPATAAALARSIDRLRQRDGKPSHATDGLVTVLEEARDWDAAVTVLHDLRVHGDRRPETVRALARALTEVGRWDEAKALLLEHIGDPPGQADVETLTHLVLLGTREGDPACGQWAARLRALNPEHPLEAMAPPSMMRKEQAPRPQLLAHHENGSLTLDPRLAELGQHEMQAHIMAAVIIAQGDESGPLRADVAAKDPKLYARILELLPAPEPRLTPAEEHCAQAEDLFRQRRYREAIAAYRAAIELNPDFALAHLGLGDAYYMLGEYHMAAAQFTESIAIEPTPQAYRFLGDAIQRGSRDLALARQCYEQALALDPEYGGARVALEQVRAAQAERRRP</sequence>
<proteinExistence type="predicted"/>
<evidence type="ECO:0000313" key="5">
    <source>
        <dbReference type="Proteomes" id="UP001589887"/>
    </source>
</evidence>
<feature type="repeat" description="TPR" evidence="3">
    <location>
        <begin position="439"/>
        <end position="472"/>
    </location>
</feature>
<dbReference type="PROSITE" id="PS50005">
    <property type="entry name" value="TPR"/>
    <property type="match status" value="2"/>
</dbReference>
<keyword evidence="2 3" id="KW-0802">TPR repeat</keyword>
<evidence type="ECO:0000256" key="2">
    <source>
        <dbReference type="ARBA" id="ARBA00022803"/>
    </source>
</evidence>
<dbReference type="Gene3D" id="1.25.40.10">
    <property type="entry name" value="Tetratricopeptide repeat domain"/>
    <property type="match status" value="1"/>
</dbReference>
<dbReference type="SMART" id="SM00028">
    <property type="entry name" value="TPR"/>
    <property type="match status" value="3"/>
</dbReference>
<dbReference type="InterPro" id="IPR011990">
    <property type="entry name" value="TPR-like_helical_dom_sf"/>
</dbReference>
<keyword evidence="5" id="KW-1185">Reference proteome</keyword>